<protein>
    <submittedName>
        <fullName evidence="1">Uncharacterized protein</fullName>
    </submittedName>
</protein>
<proteinExistence type="predicted"/>
<accession>A0ABY9VE81</accession>
<dbReference type="Proteomes" id="UP001303324">
    <property type="component" value="Chromosome"/>
</dbReference>
<keyword evidence="2" id="KW-1185">Reference proteome</keyword>
<dbReference type="EMBL" id="CP134494">
    <property type="protein sequence ID" value="WNF22227.1"/>
    <property type="molecule type" value="Genomic_DNA"/>
</dbReference>
<organism evidence="1 2">
    <name type="scientific">Mesobacillus jeotgali</name>
    <dbReference type="NCBI Taxonomy" id="129985"/>
    <lineage>
        <taxon>Bacteria</taxon>
        <taxon>Bacillati</taxon>
        <taxon>Bacillota</taxon>
        <taxon>Bacilli</taxon>
        <taxon>Bacillales</taxon>
        <taxon>Bacillaceae</taxon>
        <taxon>Mesobacillus</taxon>
    </lineage>
</organism>
<sequence>MTIEQAEAILKNPDLGRYLTREEKEAIDFLISVARTEEQK</sequence>
<gene>
    <name evidence="1" type="ORF">RH061_19000</name>
</gene>
<name>A0ABY9VE81_9BACI</name>
<reference evidence="1 2" key="1">
    <citation type="submission" date="2023-09" db="EMBL/GenBank/DDBJ databases">
        <title>Microbial mechanism of fulvic acid promoting antimony reduction mineralization in rice fields.</title>
        <authorList>
            <person name="Chen G."/>
            <person name="Lan J."/>
        </authorList>
    </citation>
    <scope>NUCLEOTIDE SEQUENCE [LARGE SCALE GENOMIC DNA]</scope>
    <source>
        <strain evidence="1 2">PS1</strain>
    </source>
</reference>
<evidence type="ECO:0000313" key="1">
    <source>
        <dbReference type="EMBL" id="WNF22227.1"/>
    </source>
</evidence>
<dbReference type="RefSeq" id="WP_311072384.1">
    <property type="nucleotide sequence ID" value="NZ_CP134494.1"/>
</dbReference>
<evidence type="ECO:0000313" key="2">
    <source>
        <dbReference type="Proteomes" id="UP001303324"/>
    </source>
</evidence>